<evidence type="ECO:0000256" key="1">
    <source>
        <dbReference type="ARBA" id="ARBA00022443"/>
    </source>
</evidence>
<keyword evidence="1 2" id="KW-0728">SH3 domain</keyword>
<evidence type="ECO:0000313" key="7">
    <source>
        <dbReference type="Proteomes" id="UP000054107"/>
    </source>
</evidence>
<dbReference type="Proteomes" id="UP000054107">
    <property type="component" value="Unassembled WGS sequence"/>
</dbReference>
<feature type="region of interest" description="Disordered" evidence="3">
    <location>
        <begin position="220"/>
        <end position="294"/>
    </location>
</feature>
<evidence type="ECO:0000256" key="2">
    <source>
        <dbReference type="PROSITE-ProRule" id="PRU00192"/>
    </source>
</evidence>
<evidence type="ECO:0000259" key="5">
    <source>
        <dbReference type="PROSITE" id="PS50020"/>
    </source>
</evidence>
<dbReference type="PROSITE" id="PS50020">
    <property type="entry name" value="WW_DOMAIN_2"/>
    <property type="match status" value="1"/>
</dbReference>
<dbReference type="PROSITE" id="PS50002">
    <property type="entry name" value="SH3"/>
    <property type="match status" value="1"/>
</dbReference>
<dbReference type="InterPro" id="IPR001202">
    <property type="entry name" value="WW_dom"/>
</dbReference>
<dbReference type="Gene3D" id="2.20.70.10">
    <property type="match status" value="1"/>
</dbReference>
<dbReference type="Pfam" id="PF00018">
    <property type="entry name" value="SH3_1"/>
    <property type="match status" value="1"/>
</dbReference>
<feature type="domain" description="WW" evidence="5">
    <location>
        <begin position="172"/>
        <end position="206"/>
    </location>
</feature>
<gene>
    <name evidence="6" type="primary">PARPA_14299.1 scaffold 49704</name>
</gene>
<dbReference type="PANTHER" id="PTHR46026:SF1">
    <property type="entry name" value="RHO-TYPE GUANINE NUCLEOTIDE EXCHANGE FACTOR, ISOFORM F"/>
    <property type="match status" value="1"/>
</dbReference>
<dbReference type="FunFam" id="2.30.30.40:FF:000072">
    <property type="entry name" value="Unconventional Myosin IB"/>
    <property type="match status" value="1"/>
</dbReference>
<organism evidence="6 7">
    <name type="scientific">Parasitella parasitica</name>
    <dbReference type="NCBI Taxonomy" id="35722"/>
    <lineage>
        <taxon>Eukaryota</taxon>
        <taxon>Fungi</taxon>
        <taxon>Fungi incertae sedis</taxon>
        <taxon>Mucoromycota</taxon>
        <taxon>Mucoromycotina</taxon>
        <taxon>Mucoromycetes</taxon>
        <taxon>Mucorales</taxon>
        <taxon>Mucorineae</taxon>
        <taxon>Mucoraceae</taxon>
        <taxon>Parasitella</taxon>
    </lineage>
</organism>
<evidence type="ECO:0000259" key="4">
    <source>
        <dbReference type="PROSITE" id="PS50002"/>
    </source>
</evidence>
<dbReference type="InterPro" id="IPR036028">
    <property type="entry name" value="SH3-like_dom_sf"/>
</dbReference>
<dbReference type="SUPFAM" id="SSF50044">
    <property type="entry name" value="SH3-domain"/>
    <property type="match status" value="1"/>
</dbReference>
<evidence type="ECO:0000313" key="6">
    <source>
        <dbReference type="EMBL" id="CEP19979.1"/>
    </source>
</evidence>
<protein>
    <recommendedName>
        <fullName evidence="8">SH3 domain-containing protein</fullName>
    </recommendedName>
</protein>
<dbReference type="PANTHER" id="PTHR46026">
    <property type="entry name" value="RHO-TYPE GUANINE NUCLEOTIDE EXCHANGE FACTOR, ISOFORM F"/>
    <property type="match status" value="1"/>
</dbReference>
<dbReference type="SMART" id="SM00326">
    <property type="entry name" value="SH3"/>
    <property type="match status" value="1"/>
</dbReference>
<dbReference type="OrthoDB" id="10255964at2759"/>
<keyword evidence="7" id="KW-1185">Reference proteome</keyword>
<name>A0A0B7NXT7_9FUNG</name>
<sequence length="294" mass="34516">MSGRGEVICRVRALYPYESNDPASLSFQPHAIIEVLAQLESGWWDGWSNGKRGWFPSNYVEVLRPEEEFDAQEKEPDENQLWELQQQWRFRQQQQMLLQQQQQQQMLLQQQQQQQLLQQQQQQQQLHHLQKPADQQRQRLLDQEMRHRLRMSLHASEMVTPAREIATEQQNSQDSSGWILQTTEDGSEQYYYNTRTQEMRYSIPPEMGMDEKVKQALASTNGPMDDLSSPSPSSPSSPSMNEMQDQYERPPVRPVRAANRALPEDHPYNQHAVSDLPSLLKEELEEEFHDDDTV</sequence>
<accession>A0A0B7NXT7</accession>
<dbReference type="PRINTS" id="PR00452">
    <property type="entry name" value="SH3DOMAIN"/>
</dbReference>
<feature type="compositionally biased region" description="Acidic residues" evidence="3">
    <location>
        <begin position="283"/>
        <end position="294"/>
    </location>
</feature>
<evidence type="ECO:0000256" key="3">
    <source>
        <dbReference type="SAM" id="MobiDB-lite"/>
    </source>
</evidence>
<dbReference type="Gene3D" id="2.30.30.40">
    <property type="entry name" value="SH3 Domains"/>
    <property type="match status" value="1"/>
</dbReference>
<dbReference type="InterPro" id="IPR001452">
    <property type="entry name" value="SH3_domain"/>
</dbReference>
<dbReference type="AlphaFoldDB" id="A0A0B7NXT7"/>
<proteinExistence type="predicted"/>
<feature type="domain" description="SH3" evidence="4">
    <location>
        <begin position="6"/>
        <end position="65"/>
    </location>
</feature>
<feature type="compositionally biased region" description="Low complexity" evidence="3">
    <location>
        <begin position="228"/>
        <end position="239"/>
    </location>
</feature>
<dbReference type="EMBL" id="LN734190">
    <property type="protein sequence ID" value="CEP19979.1"/>
    <property type="molecule type" value="Genomic_DNA"/>
</dbReference>
<reference evidence="6 7" key="1">
    <citation type="submission" date="2014-09" db="EMBL/GenBank/DDBJ databases">
        <authorList>
            <person name="Ellenberger Sabrina"/>
        </authorList>
    </citation>
    <scope>NUCLEOTIDE SEQUENCE [LARGE SCALE GENOMIC DNA]</scope>
    <source>
        <strain evidence="6 7">CBS 412.66</strain>
    </source>
</reference>
<dbReference type="STRING" id="35722.A0A0B7NXT7"/>
<evidence type="ECO:0008006" key="8">
    <source>
        <dbReference type="Google" id="ProtNLM"/>
    </source>
</evidence>